<evidence type="ECO:0000313" key="2">
    <source>
        <dbReference type="Proteomes" id="UP000789901"/>
    </source>
</evidence>
<sequence length="140" mass="15636">GRRVRVITKFGLSEGFEAEDGIALKKGYSMDIWKPSESLMPFGKEKGLNISCLAFANNTTFIASTQSNLQDILDKANEFYCINDIDINPKKSEIVVVNSRISPRQQIVKLGRESAEVKALEAEKSACFLGVWITARDIYK</sequence>
<accession>A0ABN7XMV1</accession>
<evidence type="ECO:0000313" key="1">
    <source>
        <dbReference type="EMBL" id="CAG8856636.1"/>
    </source>
</evidence>
<name>A0ABN7XMV1_GIGMA</name>
<gene>
    <name evidence="1" type="ORF">GMARGA_LOCUS45457</name>
</gene>
<organism evidence="1 2">
    <name type="scientific">Gigaspora margarita</name>
    <dbReference type="NCBI Taxonomy" id="4874"/>
    <lineage>
        <taxon>Eukaryota</taxon>
        <taxon>Fungi</taxon>
        <taxon>Fungi incertae sedis</taxon>
        <taxon>Mucoromycota</taxon>
        <taxon>Glomeromycotina</taxon>
        <taxon>Glomeromycetes</taxon>
        <taxon>Diversisporales</taxon>
        <taxon>Gigasporaceae</taxon>
        <taxon>Gigaspora</taxon>
    </lineage>
</organism>
<proteinExistence type="predicted"/>
<feature type="non-terminal residue" evidence="1">
    <location>
        <position position="140"/>
    </location>
</feature>
<comment type="caution">
    <text evidence="1">The sequence shown here is derived from an EMBL/GenBank/DDBJ whole genome shotgun (WGS) entry which is preliminary data.</text>
</comment>
<feature type="non-terminal residue" evidence="1">
    <location>
        <position position="1"/>
    </location>
</feature>
<protein>
    <submittedName>
        <fullName evidence="1">35547_t:CDS:1</fullName>
    </submittedName>
</protein>
<dbReference type="Proteomes" id="UP000789901">
    <property type="component" value="Unassembled WGS sequence"/>
</dbReference>
<dbReference type="EMBL" id="CAJVQB010162074">
    <property type="protein sequence ID" value="CAG8856636.1"/>
    <property type="molecule type" value="Genomic_DNA"/>
</dbReference>
<keyword evidence="2" id="KW-1185">Reference proteome</keyword>
<reference evidence="1 2" key="1">
    <citation type="submission" date="2021-06" db="EMBL/GenBank/DDBJ databases">
        <authorList>
            <person name="Kallberg Y."/>
            <person name="Tangrot J."/>
            <person name="Rosling A."/>
        </authorList>
    </citation>
    <scope>NUCLEOTIDE SEQUENCE [LARGE SCALE GENOMIC DNA]</scope>
    <source>
        <strain evidence="1 2">120-4 pot B 10/14</strain>
    </source>
</reference>